<dbReference type="Gene3D" id="3.40.50.12780">
    <property type="entry name" value="N-terminal domain of ligase-like"/>
    <property type="match status" value="1"/>
</dbReference>
<dbReference type="SUPFAM" id="SSF56801">
    <property type="entry name" value="Acetyl-CoA synthetase-like"/>
    <property type="match status" value="1"/>
</dbReference>
<protein>
    <submittedName>
        <fullName evidence="5">Acyl-CoA synthetase</fullName>
    </submittedName>
</protein>
<feature type="transmembrane region" description="Helical" evidence="3">
    <location>
        <begin position="68"/>
        <end position="88"/>
    </location>
</feature>
<dbReference type="Proteomes" id="UP000242699">
    <property type="component" value="Unassembled WGS sequence"/>
</dbReference>
<evidence type="ECO:0000256" key="1">
    <source>
        <dbReference type="ARBA" id="ARBA00006432"/>
    </source>
</evidence>
<proteinExistence type="inferred from homology"/>
<evidence type="ECO:0000256" key="2">
    <source>
        <dbReference type="ARBA" id="ARBA00022598"/>
    </source>
</evidence>
<dbReference type="EMBL" id="PXYT01000084">
    <property type="protein sequence ID" value="PSR24246.1"/>
    <property type="molecule type" value="Genomic_DNA"/>
</dbReference>
<keyword evidence="3" id="KW-0472">Membrane</keyword>
<keyword evidence="3" id="KW-0812">Transmembrane</keyword>
<dbReference type="GO" id="GO:0016405">
    <property type="term" value="F:CoA-ligase activity"/>
    <property type="evidence" value="ECO:0007669"/>
    <property type="project" value="TreeGrafter"/>
</dbReference>
<dbReference type="PANTHER" id="PTHR24096">
    <property type="entry name" value="LONG-CHAIN-FATTY-ACID--COA LIGASE"/>
    <property type="match status" value="1"/>
</dbReference>
<keyword evidence="3" id="KW-1133">Transmembrane helix</keyword>
<dbReference type="InterPro" id="IPR042099">
    <property type="entry name" value="ANL_N_sf"/>
</dbReference>
<dbReference type="InterPro" id="IPR000873">
    <property type="entry name" value="AMP-dep_synth/lig_dom"/>
</dbReference>
<dbReference type="PROSITE" id="PS00455">
    <property type="entry name" value="AMP_BINDING"/>
    <property type="match status" value="1"/>
</dbReference>
<feature type="non-terminal residue" evidence="5">
    <location>
        <position position="458"/>
    </location>
</feature>
<name>A0A2T2WPT6_9FIRM</name>
<evidence type="ECO:0000313" key="6">
    <source>
        <dbReference type="Proteomes" id="UP000242699"/>
    </source>
</evidence>
<organism evidence="5 6">
    <name type="scientific">Sulfobacillus benefaciens</name>
    <dbReference type="NCBI Taxonomy" id="453960"/>
    <lineage>
        <taxon>Bacteria</taxon>
        <taxon>Bacillati</taxon>
        <taxon>Bacillota</taxon>
        <taxon>Clostridia</taxon>
        <taxon>Eubacteriales</taxon>
        <taxon>Clostridiales Family XVII. Incertae Sedis</taxon>
        <taxon>Sulfobacillus</taxon>
    </lineage>
</organism>
<reference evidence="5 6" key="1">
    <citation type="journal article" date="2014" name="BMC Genomics">
        <title>Comparison of environmental and isolate Sulfobacillus genomes reveals diverse carbon, sulfur, nitrogen, and hydrogen metabolisms.</title>
        <authorList>
            <person name="Justice N.B."/>
            <person name="Norman A."/>
            <person name="Brown C.T."/>
            <person name="Singh A."/>
            <person name="Thomas B.C."/>
            <person name="Banfield J.F."/>
        </authorList>
    </citation>
    <scope>NUCLEOTIDE SEQUENCE [LARGE SCALE GENOMIC DNA]</scope>
    <source>
        <strain evidence="5">AMDSBA1</strain>
    </source>
</reference>
<evidence type="ECO:0000259" key="4">
    <source>
        <dbReference type="Pfam" id="PF00501"/>
    </source>
</evidence>
<feature type="domain" description="AMP-dependent synthetase/ligase" evidence="4">
    <location>
        <begin position="14"/>
        <end position="397"/>
    </location>
</feature>
<dbReference type="Pfam" id="PF00501">
    <property type="entry name" value="AMP-binding"/>
    <property type="match status" value="1"/>
</dbReference>
<dbReference type="AlphaFoldDB" id="A0A2T2WPT6"/>
<evidence type="ECO:0000313" key="5">
    <source>
        <dbReference type="EMBL" id="PSR24246.1"/>
    </source>
</evidence>
<comment type="similarity">
    <text evidence="1">Belongs to the ATP-dependent AMP-binding enzyme family.</text>
</comment>
<comment type="caution">
    <text evidence="5">The sequence shown here is derived from an EMBL/GenBank/DDBJ whole genome shotgun (WGS) entry which is preliminary data.</text>
</comment>
<gene>
    <name evidence="5" type="ORF">C7B43_19450</name>
</gene>
<feature type="transmembrane region" description="Helical" evidence="3">
    <location>
        <begin position="223"/>
        <end position="246"/>
    </location>
</feature>
<evidence type="ECO:0000256" key="3">
    <source>
        <dbReference type="SAM" id="Phobius"/>
    </source>
</evidence>
<dbReference type="PANTHER" id="PTHR24096:SF149">
    <property type="entry name" value="AMP-BINDING DOMAIN-CONTAINING PROTEIN-RELATED"/>
    <property type="match status" value="1"/>
</dbReference>
<sequence>MAVGTLPGALLNVVQKSPDAPAVYYFDTSWSYRQLLERVQHLSGFFRQHGVKSGDRIAVMLQNMPASLAVQFAVWTLGAVVVPINIMYQPQEISYQLRDAQVSGIVILQSVASRLNSVPEAWQLPVIVVVKDDQDLLGEPPSWLPISAPAQDIAYPYHPYEEALLAEILPSDQWTGGAPSDLCYLSYTSGTTGTSKGAMNTHGQVLHNARVYEKGAQLSSHDVVMAFAPLFHITGAVAALATAVWLGSPLVLFYRFDPVVACKGIERHRGTFTVGAITTYLSILEHINPEEYDLSSFHKAYSGGAPVSSAVVDRFESRFHQYIYNVYGLTESANGLILTPWMQRAPVDRGSGALSVGLPGQGIEVEIRDLNNPAQRLSAGQEGELALKGPSITQGYWNRPDATRESIVDGWFFTGDVALCDEAGWVYIVDRKKDMIITAGNKVWPRDVEDALYLHPAV</sequence>
<keyword evidence="2" id="KW-0436">Ligase</keyword>
<dbReference type="InterPro" id="IPR020845">
    <property type="entry name" value="AMP-binding_CS"/>
</dbReference>
<accession>A0A2T2WPT6</accession>